<organism evidence="1 2">
    <name type="scientific">Enterobacter bugandensis</name>
    <dbReference type="NCBI Taxonomy" id="881260"/>
    <lineage>
        <taxon>Bacteria</taxon>
        <taxon>Pseudomonadati</taxon>
        <taxon>Pseudomonadota</taxon>
        <taxon>Gammaproteobacteria</taxon>
        <taxon>Enterobacterales</taxon>
        <taxon>Enterobacteriaceae</taxon>
        <taxon>Enterobacter</taxon>
    </lineage>
</organism>
<dbReference type="AlphaFoldDB" id="A0A822X1H3"/>
<comment type="caution">
    <text evidence="1">The sequence shown here is derived from an EMBL/GenBank/DDBJ whole genome shotgun (WGS) entry which is preliminary data.</text>
</comment>
<reference evidence="1 2" key="1">
    <citation type="submission" date="2016-03" db="EMBL/GenBank/DDBJ databases">
        <authorList>
            <consortium name="Pathogen Informatics"/>
        </authorList>
    </citation>
    <scope>NUCLEOTIDE SEQUENCE [LARGE SCALE GENOMIC DNA]</scope>
    <source>
        <strain evidence="2">e1527</strain>
    </source>
</reference>
<dbReference type="EMBL" id="FJZI01000009">
    <property type="protein sequence ID" value="CZX93612.1"/>
    <property type="molecule type" value="Genomic_DNA"/>
</dbReference>
<dbReference type="RefSeq" id="WP_063155448.1">
    <property type="nucleotide sequence ID" value="NZ_CP039452.1"/>
</dbReference>
<dbReference type="InterPro" id="IPR009057">
    <property type="entry name" value="Homeodomain-like_sf"/>
</dbReference>
<proteinExistence type="predicted"/>
<name>A0A822X1H3_9ENTR</name>
<evidence type="ECO:0000313" key="1">
    <source>
        <dbReference type="EMBL" id="CZX93612.1"/>
    </source>
</evidence>
<evidence type="ECO:0000313" key="2">
    <source>
        <dbReference type="Proteomes" id="UP000076063"/>
    </source>
</evidence>
<dbReference type="CDD" id="cd00093">
    <property type="entry name" value="HTH_XRE"/>
    <property type="match status" value="1"/>
</dbReference>
<dbReference type="Proteomes" id="UP000076063">
    <property type="component" value="Unassembled WGS sequence"/>
</dbReference>
<dbReference type="InterPro" id="IPR001387">
    <property type="entry name" value="Cro/C1-type_HTH"/>
</dbReference>
<sequence>MEIKLHANATTTPRIRRYLQQSDKSDRELAVELGISVTTVRRWRNRDQVSDNHTTPKVIHKALRQEQVALVNALRDISGAPLDELLQMVNDVLGIRVSRATLNRYLKPASAKLKGGPLQGIKALKAGMRPHTLMLHHLPLSLHMDDGGEQHLLWAREPVSGWCYARLYAGLSPQLLSTWTRALLDDCPANIQSIETFGFELTEAAKDVAVKTHLQKHNALQVAVPLGDVIPRVNDEPAGEVLIALCEFYNRGKTQKKLGESTPQAFLEALRRRD</sequence>
<dbReference type="SUPFAM" id="SSF46689">
    <property type="entry name" value="Homeodomain-like"/>
    <property type="match status" value="1"/>
</dbReference>
<gene>
    <name evidence="1" type="ORF">SAMEA2273372_03672</name>
</gene>
<accession>A0A822X1H3</accession>
<protein>
    <submittedName>
        <fullName evidence="1">Uncharacterized protein</fullName>
    </submittedName>
</protein>